<evidence type="ECO:0000313" key="5">
    <source>
        <dbReference type="EMBL" id="ONM04378.1"/>
    </source>
</evidence>
<keyword evidence="3" id="KW-0862">Zinc</keyword>
<reference evidence="5" key="1">
    <citation type="submission" date="2015-12" db="EMBL/GenBank/DDBJ databases">
        <title>Update maize B73 reference genome by single molecule sequencing technologies.</title>
        <authorList>
            <consortium name="Maize Genome Sequencing Project"/>
            <person name="Ware D."/>
        </authorList>
    </citation>
    <scope>NUCLEOTIDE SEQUENCE [LARGE SCALE GENOMIC DNA]</scope>
    <source>
        <tissue evidence="5">Seedling</tissue>
    </source>
</reference>
<dbReference type="InterPro" id="IPR036431">
    <property type="entry name" value="ARID_dom_sf"/>
</dbReference>
<dbReference type="EMBL" id="CM007647">
    <property type="protein sequence ID" value="ONM04376.1"/>
    <property type="molecule type" value="Genomic_DNA"/>
</dbReference>
<evidence type="ECO:0000256" key="2">
    <source>
        <dbReference type="ARBA" id="ARBA00022771"/>
    </source>
</evidence>
<gene>
    <name evidence="5" type="ORF">ZEAMMB73_Zm00001d032096</name>
</gene>
<evidence type="ECO:0000256" key="1">
    <source>
        <dbReference type="ARBA" id="ARBA00022723"/>
    </source>
</evidence>
<dbReference type="InterPro" id="IPR013083">
    <property type="entry name" value="Znf_RING/FYVE/PHD"/>
</dbReference>
<dbReference type="SMART" id="SM01014">
    <property type="entry name" value="ARID"/>
    <property type="match status" value="1"/>
</dbReference>
<proteinExistence type="predicted"/>
<dbReference type="Gene3D" id="1.10.150.60">
    <property type="entry name" value="ARID DNA-binding domain"/>
    <property type="match status" value="1"/>
</dbReference>
<dbReference type="InterPro" id="IPR011011">
    <property type="entry name" value="Znf_FYVE_PHD"/>
</dbReference>
<sequence length="354" mass="40265">MPQIQNTMRQNCTLLAVLCGEFAEKRQTPASLAPDTKRLRLSYPFPELASSGRLEVHTLINPTLEQFREAQQAVHPVFLYLQGQQQENEEEIGTLVWGDTDLSDPQMFVSLITPPFPTMVYLEVPTGEKLAQSLHSKGIPYVVYWRNLFSSYTASHFRHALMSVIQSHTWDAFQLAHASFRLYCEDFLKDVMQFLLQRGHIRLVPQGGLAEFPDAVLNSKRLDLYNLYKEVVYRGGFYVGNGINWKGQIFSKMHNHTVTNKMTGVGNTLKRHYETYLLEYELAHDDIDGECCLICHSGALGDWVNCGLCGEWAHLGCDRRKGLSTFKDYSKADGMEYICPQCSLAKYKPPLPAP</sequence>
<dbReference type="PANTHER" id="PTHR46694:SF1">
    <property type="entry name" value="AT-RICH INTERACTIVE DOMAIN-CONTAINING PROTEIN 4"/>
    <property type="match status" value="1"/>
</dbReference>
<dbReference type="AlphaFoldDB" id="A0A1D6KNI3"/>
<dbReference type="EMBL" id="CM007647">
    <property type="protein sequence ID" value="ONM04378.1"/>
    <property type="molecule type" value="Genomic_DNA"/>
</dbReference>
<dbReference type="GO" id="GO:0003677">
    <property type="term" value="F:DNA binding"/>
    <property type="evidence" value="ECO:0007669"/>
    <property type="project" value="InterPro"/>
</dbReference>
<evidence type="ECO:0000256" key="3">
    <source>
        <dbReference type="ARBA" id="ARBA00022833"/>
    </source>
</evidence>
<dbReference type="ExpressionAtlas" id="A0A1D6KNI3">
    <property type="expression patterns" value="baseline and differential"/>
</dbReference>
<keyword evidence="1" id="KW-0479">Metal-binding</keyword>
<dbReference type="SUPFAM" id="SSF46774">
    <property type="entry name" value="ARID-like"/>
    <property type="match status" value="1"/>
</dbReference>
<dbReference type="GO" id="GO:0008270">
    <property type="term" value="F:zinc ion binding"/>
    <property type="evidence" value="ECO:0007669"/>
    <property type="project" value="UniProtKB-KW"/>
</dbReference>
<dbReference type="InterPro" id="IPR042293">
    <property type="entry name" value="ARID4"/>
</dbReference>
<dbReference type="PANTHER" id="PTHR46694">
    <property type="entry name" value="AT-RICH INTERACTIVE DOMAIN-CONTAINING PROTEIN 4"/>
    <property type="match status" value="1"/>
</dbReference>
<dbReference type="InterPro" id="IPR001606">
    <property type="entry name" value="ARID_dom"/>
</dbReference>
<dbReference type="Gene3D" id="3.30.40.10">
    <property type="entry name" value="Zinc/RING finger domain, C3HC4 (zinc finger)"/>
    <property type="match status" value="1"/>
</dbReference>
<dbReference type="InterPro" id="IPR001965">
    <property type="entry name" value="Znf_PHD"/>
</dbReference>
<organism evidence="5">
    <name type="scientific">Zea mays</name>
    <name type="common">Maize</name>
    <dbReference type="NCBI Taxonomy" id="4577"/>
    <lineage>
        <taxon>Eukaryota</taxon>
        <taxon>Viridiplantae</taxon>
        <taxon>Streptophyta</taxon>
        <taxon>Embryophyta</taxon>
        <taxon>Tracheophyta</taxon>
        <taxon>Spermatophyta</taxon>
        <taxon>Magnoliopsida</taxon>
        <taxon>Liliopsida</taxon>
        <taxon>Poales</taxon>
        <taxon>Poaceae</taxon>
        <taxon>PACMAD clade</taxon>
        <taxon>Panicoideae</taxon>
        <taxon>Andropogonodae</taxon>
        <taxon>Andropogoneae</taxon>
        <taxon>Tripsacinae</taxon>
        <taxon>Zea</taxon>
    </lineage>
</organism>
<feature type="domain" description="ARID" evidence="4">
    <location>
        <begin position="181"/>
        <end position="285"/>
    </location>
</feature>
<keyword evidence="2" id="KW-0863">Zinc-finger</keyword>
<evidence type="ECO:0000259" key="4">
    <source>
        <dbReference type="PROSITE" id="PS51011"/>
    </source>
</evidence>
<dbReference type="SMART" id="SM00249">
    <property type="entry name" value="PHD"/>
    <property type="match status" value="1"/>
</dbReference>
<dbReference type="EMBL" id="CM007647">
    <property type="protein sequence ID" value="ONM04369.1"/>
    <property type="molecule type" value="Genomic_DNA"/>
</dbReference>
<protein>
    <submittedName>
        <fullName evidence="5">AT-rich interactive domain-containing protein 4</fullName>
    </submittedName>
</protein>
<dbReference type="Pfam" id="PF01388">
    <property type="entry name" value="ARID"/>
    <property type="match status" value="1"/>
</dbReference>
<dbReference type="CDD" id="cd15615">
    <property type="entry name" value="PHD_ARID4_like"/>
    <property type="match status" value="1"/>
</dbReference>
<dbReference type="PROSITE" id="PS51011">
    <property type="entry name" value="ARID"/>
    <property type="match status" value="1"/>
</dbReference>
<accession>A0A1D6KNI3</accession>
<dbReference type="CDD" id="cd16100">
    <property type="entry name" value="ARID"/>
    <property type="match status" value="1"/>
</dbReference>
<dbReference type="SUPFAM" id="SSF57903">
    <property type="entry name" value="FYVE/PHD zinc finger"/>
    <property type="match status" value="1"/>
</dbReference>
<name>A0A1D6KNI3_MAIZE</name>